<sequence length="168" mass="18963">MNLVYRYIPYIIVGVMTINSNYIVLICYQVLFTTSIVCCMYLMHHCNKTFSNLQMTNSEPVCISSSLLFCCYKVLVRTCGSTGIYPKTPILFKFSWAASVLINNLFIWQHSSLSIPKRMGTSQPSISEQLLSESKTAPPLTFSNPICILVFLGGLLFFCRYAMVLYAG</sequence>
<keyword evidence="1" id="KW-1133">Transmembrane helix</keyword>
<keyword evidence="1" id="KW-0812">Transmembrane</keyword>
<accession>A0A8J6F181</accession>
<keyword evidence="3" id="KW-1185">Reference proteome</keyword>
<keyword evidence="1" id="KW-0472">Membrane</keyword>
<reference evidence="2" key="1">
    <citation type="thesis" date="2020" institute="ProQuest LLC" country="789 East Eisenhower Parkway, Ann Arbor, MI, USA">
        <title>Comparative Genomics and Chromosome Evolution.</title>
        <authorList>
            <person name="Mudd A.B."/>
        </authorList>
    </citation>
    <scope>NUCLEOTIDE SEQUENCE</scope>
    <source>
        <strain evidence="2">HN-11 Male</strain>
        <tissue evidence="2">Kidney and liver</tissue>
    </source>
</reference>
<dbReference type="Proteomes" id="UP000770717">
    <property type="component" value="Unassembled WGS sequence"/>
</dbReference>
<evidence type="ECO:0000313" key="2">
    <source>
        <dbReference type="EMBL" id="KAG9478735.1"/>
    </source>
</evidence>
<protein>
    <submittedName>
        <fullName evidence="2">Uncharacterized protein</fullName>
    </submittedName>
</protein>
<evidence type="ECO:0000256" key="1">
    <source>
        <dbReference type="SAM" id="Phobius"/>
    </source>
</evidence>
<organism evidence="2 3">
    <name type="scientific">Eleutherodactylus coqui</name>
    <name type="common">Puerto Rican coqui</name>
    <dbReference type="NCBI Taxonomy" id="57060"/>
    <lineage>
        <taxon>Eukaryota</taxon>
        <taxon>Metazoa</taxon>
        <taxon>Chordata</taxon>
        <taxon>Craniata</taxon>
        <taxon>Vertebrata</taxon>
        <taxon>Euteleostomi</taxon>
        <taxon>Amphibia</taxon>
        <taxon>Batrachia</taxon>
        <taxon>Anura</taxon>
        <taxon>Neobatrachia</taxon>
        <taxon>Hyloidea</taxon>
        <taxon>Eleutherodactylidae</taxon>
        <taxon>Eleutherodactylinae</taxon>
        <taxon>Eleutherodactylus</taxon>
        <taxon>Eleutherodactylus</taxon>
    </lineage>
</organism>
<name>A0A8J6F181_ELECQ</name>
<comment type="caution">
    <text evidence="2">The sequence shown here is derived from an EMBL/GenBank/DDBJ whole genome shotgun (WGS) entry which is preliminary data.</text>
</comment>
<dbReference type="EMBL" id="WNTK01000008">
    <property type="protein sequence ID" value="KAG9478735.1"/>
    <property type="molecule type" value="Genomic_DNA"/>
</dbReference>
<evidence type="ECO:0000313" key="3">
    <source>
        <dbReference type="Proteomes" id="UP000770717"/>
    </source>
</evidence>
<proteinExistence type="predicted"/>
<dbReference type="AlphaFoldDB" id="A0A8J6F181"/>
<feature type="transmembrane region" description="Helical" evidence="1">
    <location>
        <begin position="142"/>
        <end position="163"/>
    </location>
</feature>
<gene>
    <name evidence="2" type="ORF">GDO78_012412</name>
</gene>